<name>A0A8J6PJF7_9FLAO</name>
<dbReference type="AlphaFoldDB" id="A0A8J6PJF7"/>
<proteinExistence type="predicted"/>
<evidence type="ECO:0000313" key="1">
    <source>
        <dbReference type="EMBL" id="MBC9812764.1"/>
    </source>
</evidence>
<keyword evidence="2" id="KW-1185">Reference proteome</keyword>
<protein>
    <submittedName>
        <fullName evidence="1">Uncharacterized protein</fullName>
    </submittedName>
</protein>
<evidence type="ECO:0000313" key="2">
    <source>
        <dbReference type="Proteomes" id="UP000652681"/>
    </source>
</evidence>
<dbReference type="EMBL" id="JACVEL010000006">
    <property type="protein sequence ID" value="MBC9812764.1"/>
    <property type="molecule type" value="Genomic_DNA"/>
</dbReference>
<accession>A0A8J6PJF7</accession>
<dbReference type="RefSeq" id="WP_216714174.1">
    <property type="nucleotide sequence ID" value="NZ_JACVEL010000006.1"/>
</dbReference>
<comment type="caution">
    <text evidence="1">The sequence shown here is derived from an EMBL/GenBank/DDBJ whole genome shotgun (WGS) entry which is preliminary data.</text>
</comment>
<gene>
    <name evidence="1" type="ORF">H9Y05_09800</name>
</gene>
<organism evidence="1 2">
    <name type="scientific">Taishania pollutisoli</name>
    <dbReference type="NCBI Taxonomy" id="2766479"/>
    <lineage>
        <taxon>Bacteria</taxon>
        <taxon>Pseudomonadati</taxon>
        <taxon>Bacteroidota</taxon>
        <taxon>Flavobacteriia</taxon>
        <taxon>Flavobacteriales</taxon>
        <taxon>Crocinitomicaceae</taxon>
        <taxon>Taishania</taxon>
    </lineage>
</organism>
<sequence length="1079" mass="117067">MIFNTVYNIRTTALLTIICFFFLVPDGFASKPVSDKDRLFPSIRSVDHDGNAGSGKCNPGDFYSSNGTTNPVEYSRCNNPQIGYTNTGLIYFWSPQIGLSCYDCPNPTLLQSAINDGTIPGSYDVMVYASVEDQQNGNYCSRSTIYTQQRDCKEGETPCNPGAFTSSNGTNPVEYSPCDNPQMSFQNAGLIYSWSPQVGLSCYDCPNPTLLQSAINNSTIPERYTITIYESLEDQKKDNPCGRYRIEMSKQDCKEGETPCDPGKFISGNGTSDPVEYSSCSNPQIGYENAGLFYSWSPQVGLSCYDCRNPTLLQSAIDNGLIPDSYEVRVYMSESDMVKGGEPCKAYKVTMKEVPCENGGDPTCNPGDLVSSNGTYPVQYSTCDIPQLSYGNSSLLYSWSPQVGLSCYDCPNPTFLLADIENNNIPPVYTVVVYASALDREQNRPCYTEDIQTRKRFCGKECRFDIGISGNNGPDVCAGDVVVLTGIGSGLSFVWSSSLGGLSCDSCQQTFYTVQDGTSVLSVAVFNSEGQQCGERTREVTSLSNCFTTTGMSYNNYGVNTYVKKSPTSPTYLNIYGNVINEVVTDQANVLIKGTFTNESNIWVSKDWVNNGLNGMFTNSQTEGVSVLMGSYQRIRGNSPTKFYILELIGQGKKEQFVDAYVNKLLNLSVNELATRDNTMFVENTELTAIARTTGFVSSNLPGGGLSRKMNTTQPYLFPVGSSLGTLRYRPVDVRMPSMSNRKMKVRMVNYNPVYDNLTDLAPDVASINNNYYHQLTPATNGETYDLTFHYNESQDGSYQHIAQYESQIVPEYWQKTGAITLGTSTYTPNTKFVTTTWNHFLSENYSLANAGFVIDWGDFGNSGGGTQGGGSGGTGVVVTVTGPPGSSGGNIGDTFPVGGGGDSTGVFTPSPIEGTYTIDIDGGGCVTSGSILFDVDAGGNIVEGSIYFVANNVQQPLAESLYNLNSTSQFGNNGIFDLNSVPDPSFPDCTDDVKIQLSSGIALTPGAPFVVNVSTGSELQVEEIIISNSTGVVANVLGNNMWQSQVTDIPGLYKYELHLLNTTTSSTIILKGQFILTN</sequence>
<dbReference type="Proteomes" id="UP000652681">
    <property type="component" value="Unassembled WGS sequence"/>
</dbReference>
<reference evidence="1" key="1">
    <citation type="submission" date="2020-09" db="EMBL/GenBank/DDBJ databases">
        <title>Taishania pollutisoli gen. nov., sp. nov., Isolated from Tetrabromobisphenol A-Contaminated Soil.</title>
        <authorList>
            <person name="Chen Q."/>
        </authorList>
    </citation>
    <scope>NUCLEOTIDE SEQUENCE</scope>
    <source>
        <strain evidence="1">CZZ-1</strain>
    </source>
</reference>